<dbReference type="InterPro" id="IPR052553">
    <property type="entry name" value="CbiG_hydrolase"/>
</dbReference>
<evidence type="ECO:0000313" key="6">
    <source>
        <dbReference type="EMBL" id="MSB48442.1"/>
    </source>
</evidence>
<dbReference type="AlphaFoldDB" id="A0A174TDQ8"/>
<dbReference type="Pfam" id="PF11760">
    <property type="entry name" value="CbiG_N"/>
    <property type="match status" value="1"/>
</dbReference>
<protein>
    <submittedName>
        <fullName evidence="4 6">Cobalamin biosynthesis protein</fullName>
    </submittedName>
</protein>
<comment type="caution">
    <text evidence="6">The sequence shown here is derived from an EMBL/GenBank/DDBJ whole genome shotgun (WGS) entry which is preliminary data.</text>
</comment>
<dbReference type="InterPro" id="IPR036518">
    <property type="entry name" value="CobE/GbiG_C_sf"/>
</dbReference>
<organism evidence="6 7">
    <name type="scientific">Flavonifractor plautii</name>
    <name type="common">Fusobacterium plautii</name>
    <dbReference type="NCBI Taxonomy" id="292800"/>
    <lineage>
        <taxon>Bacteria</taxon>
        <taxon>Bacillati</taxon>
        <taxon>Bacillota</taxon>
        <taxon>Clostridia</taxon>
        <taxon>Eubacteriales</taxon>
        <taxon>Oscillospiraceae</taxon>
        <taxon>Flavonifractor</taxon>
    </lineage>
</organism>
<feature type="domain" description="Cobalamin biosynthesis central region" evidence="3">
    <location>
        <begin position="133"/>
        <end position="207"/>
    </location>
</feature>
<name>A0A174TDQ8_FLAPL</name>
<accession>A0A174TDQ8</accession>
<dbReference type="SUPFAM" id="SSF159664">
    <property type="entry name" value="CobE/GbiG C-terminal domain-like"/>
    <property type="match status" value="1"/>
</dbReference>
<evidence type="ECO:0000313" key="5">
    <source>
        <dbReference type="EMBL" id="MSB19431.1"/>
    </source>
</evidence>
<dbReference type="InterPro" id="IPR038029">
    <property type="entry name" value="GbiG_N_sf"/>
</dbReference>
<dbReference type="Gene3D" id="3.40.50.11220">
    <property type="match status" value="1"/>
</dbReference>
<dbReference type="PANTHER" id="PTHR37477">
    <property type="entry name" value="COBALT-PRECORRIN-5A HYDROLASE"/>
    <property type="match status" value="1"/>
</dbReference>
<reference evidence="7 8" key="1">
    <citation type="journal article" date="2019" name="Nat. Med.">
        <title>A library of human gut bacterial isolates paired with longitudinal multiomics data enables mechanistic microbiome research.</title>
        <authorList>
            <person name="Poyet M."/>
            <person name="Groussin M."/>
            <person name="Gibbons S.M."/>
            <person name="Avila-Pacheco J."/>
            <person name="Jiang X."/>
            <person name="Kearney S.M."/>
            <person name="Perrotta A.R."/>
            <person name="Berdy B."/>
            <person name="Zhao S."/>
            <person name="Lieberman T.D."/>
            <person name="Swanson P.K."/>
            <person name="Smith M."/>
            <person name="Roesemann S."/>
            <person name="Alexander J.E."/>
            <person name="Rich S.A."/>
            <person name="Livny J."/>
            <person name="Vlamakis H."/>
            <person name="Clish C."/>
            <person name="Bullock K."/>
            <person name="Deik A."/>
            <person name="Scott J."/>
            <person name="Pierce K.A."/>
            <person name="Xavier R.J."/>
            <person name="Alm E.J."/>
        </authorList>
    </citation>
    <scope>NUCLEOTIDE SEQUENCE [LARGE SCALE GENOMIC DNA]</scope>
    <source>
        <strain evidence="5 8">BIOML-A2</strain>
        <strain evidence="6 7">BIOML-A5</strain>
    </source>
</reference>
<dbReference type="InterPro" id="IPR002750">
    <property type="entry name" value="CobE/GbiG_C"/>
</dbReference>
<proteinExistence type="predicted"/>
<dbReference type="Pfam" id="PF11761">
    <property type="entry name" value="CbiG_mid"/>
    <property type="match status" value="1"/>
</dbReference>
<evidence type="ECO:0000259" key="1">
    <source>
        <dbReference type="Pfam" id="PF01890"/>
    </source>
</evidence>
<dbReference type="Proteomes" id="UP000434475">
    <property type="component" value="Unassembled WGS sequence"/>
</dbReference>
<dbReference type="EMBL" id="JAQLWV010000021">
    <property type="protein sequence ID" value="MDB7934170.1"/>
    <property type="molecule type" value="Genomic_DNA"/>
</dbReference>
<dbReference type="Proteomes" id="UP001211173">
    <property type="component" value="Unassembled WGS sequence"/>
</dbReference>
<sequence length="329" mass="33609">MTTAVIAFTRRGTALGRSLADALGGTLHVPARFAPEVGAEAYSSLEGWTAWAWARADALVFVGAAGIAVRAIAPHVRDKFSDPAVVSVDEAGRFVVPLLSGHVGGANELARRVAALTGGQAAVSTATDVNGLFAVDVWARERGMAITDRVLAKEVSAALLEGRPVGFASDFGHPCPEGLTTGPAELGVWITDRTGEGPFPRALRLVPRSLILGIGCRRGTPEAAIAAAADAALAGLAPEAVAGVATIDLKKDESGLLAFCARRGLPLTTYSAEALAAVEGDFTPSAFVRGITGVDNVCERAAAAAGGRIIVPKQANNGVTAAVARKDML</sequence>
<dbReference type="PANTHER" id="PTHR37477:SF1">
    <property type="entry name" value="COBALT-PRECORRIN-5A HYDROLASE"/>
    <property type="match status" value="1"/>
</dbReference>
<evidence type="ECO:0000259" key="2">
    <source>
        <dbReference type="Pfam" id="PF11760"/>
    </source>
</evidence>
<dbReference type="SUPFAM" id="SSF159672">
    <property type="entry name" value="CbiG N-terminal domain-like"/>
    <property type="match status" value="1"/>
</dbReference>
<feature type="domain" description="CobE/GbiG C-terminal" evidence="1">
    <location>
        <begin position="210"/>
        <end position="324"/>
    </location>
</feature>
<dbReference type="Pfam" id="PF01890">
    <property type="entry name" value="CbiG_C"/>
    <property type="match status" value="1"/>
</dbReference>
<dbReference type="InterPro" id="IPR021744">
    <property type="entry name" value="CbiG_N"/>
</dbReference>
<evidence type="ECO:0000313" key="8">
    <source>
        <dbReference type="Proteomes" id="UP000434475"/>
    </source>
</evidence>
<dbReference type="EMBL" id="WKPO01000007">
    <property type="protein sequence ID" value="MSB48442.1"/>
    <property type="molecule type" value="Genomic_DNA"/>
</dbReference>
<dbReference type="RefSeq" id="WP_055271010.1">
    <property type="nucleotide sequence ID" value="NZ_BAABZG010000001.1"/>
</dbReference>
<gene>
    <name evidence="6" type="ORF">GKE90_06970</name>
    <name evidence="5" type="ORF">GKE97_07860</name>
    <name evidence="4" type="ORF">PNE06_13895</name>
</gene>
<evidence type="ECO:0000313" key="7">
    <source>
        <dbReference type="Proteomes" id="UP000429811"/>
    </source>
</evidence>
<evidence type="ECO:0000259" key="3">
    <source>
        <dbReference type="Pfam" id="PF11761"/>
    </source>
</evidence>
<dbReference type="EMBL" id="WKPR01000006">
    <property type="protein sequence ID" value="MSB19431.1"/>
    <property type="molecule type" value="Genomic_DNA"/>
</dbReference>
<reference evidence="4" key="2">
    <citation type="submission" date="2023-01" db="EMBL/GenBank/DDBJ databases">
        <title>Human gut microbiome strain richness.</title>
        <authorList>
            <person name="Chen-Liaw A."/>
        </authorList>
    </citation>
    <scope>NUCLEOTIDE SEQUENCE</scope>
    <source>
        <strain evidence="4">1001287st1_F4_1001285I_161205</strain>
    </source>
</reference>
<feature type="domain" description="Cobalamin synthesis G N-terminal" evidence="2">
    <location>
        <begin position="50"/>
        <end position="128"/>
    </location>
</feature>
<dbReference type="Proteomes" id="UP000429811">
    <property type="component" value="Unassembled WGS sequence"/>
</dbReference>
<evidence type="ECO:0000313" key="4">
    <source>
        <dbReference type="EMBL" id="MDB7934170.1"/>
    </source>
</evidence>
<dbReference type="InterPro" id="IPR021745">
    <property type="entry name" value="CbiG_mid"/>
</dbReference>
<dbReference type="Gene3D" id="3.30.420.180">
    <property type="entry name" value="CobE/GbiG C-terminal domain"/>
    <property type="match status" value="1"/>
</dbReference>
<dbReference type="GO" id="GO:0009236">
    <property type="term" value="P:cobalamin biosynthetic process"/>
    <property type="evidence" value="ECO:0007669"/>
    <property type="project" value="InterPro"/>
</dbReference>